<sequence>MRASMGLCDSVTNISFLCLSSANPAFCLQNTLDQDPFHILSSWNDSVHYCAWPGVSCGCRHPQRVVALMLHSQGLVGSLSPHIGNLPFLRYVNLQNNSLHGHIPHELGIPTNLSGCRNIGVLNLIDNKMMGSIPVELGSLIKLTALGLARNCFTCTISASLGNYHLCLYNISSIEAINVKNNQLNGSIPSDVGLTLPRLQYLGLYNNSFTGLIQPTLSNASRFKTISFGSNYFTGPMPKDLGRLPQLHEFVFAQNQLEDDVSFINSLTNCSHLFSIIIEENFFTGQIPKFIAILSAHFRAIDFGENLLHGPIPIEIEYLTEDIKTSQVKKRYHVVSSFVLKSLTNMWFRALSITVHRSGPIHHINFTRFQQLQQLGVDGNKLSGGIPSTFGNLGMLSFLAMGFNNYGGEIPPSLGRCRSLVALDLSRNNLGGTVPKELLSLGSLSIALELSFNRLTGLLPPEIGRLRNLGILDVSGNKLIGIIPNSIAGCISMEELYIGGNYFAGEIPQAFSSLDGLKFLDISRKNLSGQIPEFLSKPSGLTLLNLSMNRLQGELPKQVIFLNASAVSLFGNKDLCGGISQLRLPPCLNSKKKKSNPHLIWKISIPSSLISYAEILRATNEFSTANVIGLGSYGSVYKGTLTDREGAMVAVKVLNLQQRGASCSFMSECRALGSIRHRNLLKLMNACSSVDFKGNDFKALIYEFMVNGSLEKWLHRGAASTSTEPPGETRNPGLNFIQRLNIAIDIATAVEYLHNGSPSTILHGDLKPNNVLLDDDMVARVGDFGLAKIVSTISSGDSSSLAIKGSIGYVAPEYGMGGKISKEGDVYSYGIILLEMFTGKRHTDPRFNDGLHLHTFVQRALPHQVMEIVDQDILYERRNHAYAECLLSVLTIGIQCSMTHPEDRMKIKDILSELLNIKCSHGK</sequence>
<keyword evidence="10" id="KW-0812">Transmembrane</keyword>
<dbReference type="Gene3D" id="1.10.510.10">
    <property type="entry name" value="Transferase(Phosphotransferase) domain 1"/>
    <property type="match status" value="1"/>
</dbReference>
<comment type="caution">
    <text evidence="24">The sequence shown here is derived from an EMBL/GenBank/DDBJ whole genome shotgun (WGS) entry which is preliminary data.</text>
</comment>
<feature type="domain" description="Protein kinase" evidence="23">
    <location>
        <begin position="622"/>
        <end position="923"/>
    </location>
</feature>
<evidence type="ECO:0000256" key="6">
    <source>
        <dbReference type="ARBA" id="ARBA00022527"/>
    </source>
</evidence>
<name>A0A9Q0J7Q6_9ROSI</name>
<evidence type="ECO:0000256" key="12">
    <source>
        <dbReference type="ARBA" id="ARBA00022737"/>
    </source>
</evidence>
<dbReference type="PANTHER" id="PTHR27008">
    <property type="entry name" value="OS04G0122200 PROTEIN"/>
    <property type="match status" value="1"/>
</dbReference>
<evidence type="ECO:0000256" key="5">
    <source>
        <dbReference type="ARBA" id="ARBA00022475"/>
    </source>
</evidence>
<keyword evidence="13 22" id="KW-0547">Nucleotide-binding</keyword>
<dbReference type="InterPro" id="IPR051809">
    <property type="entry name" value="Plant_receptor-like_S/T_kinase"/>
</dbReference>
<keyword evidence="16" id="KW-1133">Transmembrane helix</keyword>
<keyword evidence="15 22" id="KW-0067">ATP-binding</keyword>
<feature type="binding site" evidence="22">
    <location>
        <position position="652"/>
    </location>
    <ligand>
        <name>ATP</name>
        <dbReference type="ChEBI" id="CHEBI:30616"/>
    </ligand>
</feature>
<keyword evidence="6" id="KW-0723">Serine/threonine-protein kinase</keyword>
<evidence type="ECO:0000256" key="1">
    <source>
        <dbReference type="ARBA" id="ARBA00004162"/>
    </source>
</evidence>
<reference evidence="24" key="2">
    <citation type="journal article" date="2023" name="Plants (Basel)">
        <title>Annotation of the Turnera subulata (Passifloraceae) Draft Genome Reveals the S-Locus Evolved after the Divergence of Turneroideae from Passifloroideae in a Stepwise Manner.</title>
        <authorList>
            <person name="Henning P.M."/>
            <person name="Roalson E.H."/>
            <person name="Mir W."/>
            <person name="McCubbin A.G."/>
            <person name="Shore J.S."/>
        </authorList>
    </citation>
    <scope>NUCLEOTIDE SEQUENCE</scope>
    <source>
        <strain evidence="24">F60SS</strain>
    </source>
</reference>
<dbReference type="InterPro" id="IPR001611">
    <property type="entry name" value="Leu-rich_rpt"/>
</dbReference>
<dbReference type="FunFam" id="3.80.10.10:FF:000288">
    <property type="entry name" value="LRR receptor-like serine/threonine-protein kinase EFR"/>
    <property type="match status" value="1"/>
</dbReference>
<evidence type="ECO:0000256" key="16">
    <source>
        <dbReference type="ARBA" id="ARBA00022989"/>
    </source>
</evidence>
<keyword evidence="7" id="KW-0597">Phosphoprotein</keyword>
<organism evidence="24 25">
    <name type="scientific">Turnera subulata</name>
    <dbReference type="NCBI Taxonomy" id="218843"/>
    <lineage>
        <taxon>Eukaryota</taxon>
        <taxon>Viridiplantae</taxon>
        <taxon>Streptophyta</taxon>
        <taxon>Embryophyta</taxon>
        <taxon>Tracheophyta</taxon>
        <taxon>Spermatophyta</taxon>
        <taxon>Magnoliopsida</taxon>
        <taxon>eudicotyledons</taxon>
        <taxon>Gunneridae</taxon>
        <taxon>Pentapetalae</taxon>
        <taxon>rosids</taxon>
        <taxon>fabids</taxon>
        <taxon>Malpighiales</taxon>
        <taxon>Passifloraceae</taxon>
        <taxon>Turnera</taxon>
    </lineage>
</organism>
<evidence type="ECO:0000256" key="17">
    <source>
        <dbReference type="ARBA" id="ARBA00023136"/>
    </source>
</evidence>
<comment type="catalytic activity">
    <reaction evidence="21">
        <text>L-seryl-[protein] + ATP = O-phospho-L-seryl-[protein] + ADP + H(+)</text>
        <dbReference type="Rhea" id="RHEA:17989"/>
        <dbReference type="Rhea" id="RHEA-COMP:9863"/>
        <dbReference type="Rhea" id="RHEA-COMP:11604"/>
        <dbReference type="ChEBI" id="CHEBI:15378"/>
        <dbReference type="ChEBI" id="CHEBI:29999"/>
        <dbReference type="ChEBI" id="CHEBI:30616"/>
        <dbReference type="ChEBI" id="CHEBI:83421"/>
        <dbReference type="ChEBI" id="CHEBI:456216"/>
        <dbReference type="EC" id="2.7.11.1"/>
    </reaction>
</comment>
<keyword evidence="25" id="KW-1185">Reference proteome</keyword>
<dbReference type="InterPro" id="IPR008271">
    <property type="entry name" value="Ser/Thr_kinase_AS"/>
</dbReference>
<evidence type="ECO:0000259" key="23">
    <source>
        <dbReference type="PROSITE" id="PS50011"/>
    </source>
</evidence>
<keyword evidence="8" id="KW-0433">Leucine-rich repeat</keyword>
<dbReference type="EC" id="2.7.11.1" evidence="4"/>
<dbReference type="InterPro" id="IPR013210">
    <property type="entry name" value="LRR_N_plant-typ"/>
</dbReference>
<evidence type="ECO:0000256" key="7">
    <source>
        <dbReference type="ARBA" id="ARBA00022553"/>
    </source>
</evidence>
<proteinExistence type="inferred from homology"/>
<dbReference type="Pfam" id="PF08263">
    <property type="entry name" value="LRRNT_2"/>
    <property type="match status" value="1"/>
</dbReference>
<keyword evidence="9" id="KW-0808">Transferase</keyword>
<keyword evidence="19" id="KW-0325">Glycoprotein</keyword>
<keyword evidence="14" id="KW-0418">Kinase</keyword>
<dbReference type="Proteomes" id="UP001141552">
    <property type="component" value="Unassembled WGS sequence"/>
</dbReference>
<dbReference type="SMART" id="SM00220">
    <property type="entry name" value="S_TKc"/>
    <property type="match status" value="1"/>
</dbReference>
<evidence type="ECO:0000256" key="19">
    <source>
        <dbReference type="ARBA" id="ARBA00023180"/>
    </source>
</evidence>
<evidence type="ECO:0000256" key="4">
    <source>
        <dbReference type="ARBA" id="ARBA00012513"/>
    </source>
</evidence>
<evidence type="ECO:0000256" key="22">
    <source>
        <dbReference type="PROSITE-ProRule" id="PRU10141"/>
    </source>
</evidence>
<dbReference type="Pfam" id="PF00560">
    <property type="entry name" value="LRR_1"/>
    <property type="match status" value="6"/>
</dbReference>
<evidence type="ECO:0000256" key="20">
    <source>
        <dbReference type="ARBA" id="ARBA00047899"/>
    </source>
</evidence>
<dbReference type="InterPro" id="IPR017441">
    <property type="entry name" value="Protein_kinase_ATP_BS"/>
</dbReference>
<evidence type="ECO:0000256" key="9">
    <source>
        <dbReference type="ARBA" id="ARBA00022679"/>
    </source>
</evidence>
<dbReference type="Pfam" id="PF07714">
    <property type="entry name" value="PK_Tyr_Ser-Thr"/>
    <property type="match status" value="1"/>
</dbReference>
<dbReference type="SUPFAM" id="SSF56112">
    <property type="entry name" value="Protein kinase-like (PK-like)"/>
    <property type="match status" value="1"/>
</dbReference>
<dbReference type="InterPro" id="IPR000719">
    <property type="entry name" value="Prot_kinase_dom"/>
</dbReference>
<keyword evidence="5" id="KW-1003">Cell membrane</keyword>
<evidence type="ECO:0000256" key="3">
    <source>
        <dbReference type="ARBA" id="ARBA00008684"/>
    </source>
</evidence>
<accession>A0A9Q0J7Q6</accession>
<evidence type="ECO:0000256" key="15">
    <source>
        <dbReference type="ARBA" id="ARBA00022840"/>
    </source>
</evidence>
<evidence type="ECO:0000313" key="24">
    <source>
        <dbReference type="EMBL" id="KAJ4830715.1"/>
    </source>
</evidence>
<evidence type="ECO:0000256" key="2">
    <source>
        <dbReference type="ARBA" id="ARBA00004479"/>
    </source>
</evidence>
<dbReference type="GO" id="GO:0004674">
    <property type="term" value="F:protein serine/threonine kinase activity"/>
    <property type="evidence" value="ECO:0007669"/>
    <property type="project" value="UniProtKB-KW"/>
</dbReference>
<evidence type="ECO:0000256" key="14">
    <source>
        <dbReference type="ARBA" id="ARBA00022777"/>
    </source>
</evidence>
<keyword evidence="11" id="KW-0732">Signal</keyword>
<dbReference type="InterPro" id="IPR032675">
    <property type="entry name" value="LRR_dom_sf"/>
</dbReference>
<reference evidence="24" key="1">
    <citation type="submission" date="2022-02" db="EMBL/GenBank/DDBJ databases">
        <authorList>
            <person name="Henning P.M."/>
            <person name="McCubbin A.G."/>
            <person name="Shore J.S."/>
        </authorList>
    </citation>
    <scope>NUCLEOTIDE SEQUENCE</scope>
    <source>
        <strain evidence="24">F60SS</strain>
        <tissue evidence="24">Leaves</tissue>
    </source>
</reference>
<dbReference type="FunFam" id="1.10.510.10:FF:000358">
    <property type="entry name" value="Putative leucine-rich repeat receptor-like serine/threonine-protein kinase"/>
    <property type="match status" value="1"/>
</dbReference>
<dbReference type="GO" id="GO:0005524">
    <property type="term" value="F:ATP binding"/>
    <property type="evidence" value="ECO:0007669"/>
    <property type="project" value="UniProtKB-UniRule"/>
</dbReference>
<comment type="subcellular location">
    <subcellularLocation>
        <location evidence="1">Cell membrane</location>
        <topology evidence="1">Single-pass membrane protein</topology>
    </subcellularLocation>
    <subcellularLocation>
        <location evidence="2">Membrane</location>
        <topology evidence="2">Single-pass type I membrane protein</topology>
    </subcellularLocation>
</comment>
<dbReference type="SUPFAM" id="SSF52047">
    <property type="entry name" value="RNI-like"/>
    <property type="match status" value="1"/>
</dbReference>
<gene>
    <name evidence="24" type="ORF">Tsubulata_032663</name>
</gene>
<dbReference type="Gene3D" id="3.30.200.20">
    <property type="entry name" value="Phosphorylase Kinase, domain 1"/>
    <property type="match status" value="1"/>
</dbReference>
<dbReference type="FunFam" id="3.30.200.20:FF:000432">
    <property type="entry name" value="LRR receptor-like serine/threonine-protein kinase EFR"/>
    <property type="match status" value="1"/>
</dbReference>
<dbReference type="PANTHER" id="PTHR27008:SF543">
    <property type="entry name" value="PROTEIN KINASE DOMAIN-CONTAINING PROTEIN"/>
    <property type="match status" value="1"/>
</dbReference>
<evidence type="ECO:0000256" key="10">
    <source>
        <dbReference type="ARBA" id="ARBA00022692"/>
    </source>
</evidence>
<dbReference type="AlphaFoldDB" id="A0A9Q0J7Q6"/>
<dbReference type="InterPro" id="IPR001245">
    <property type="entry name" value="Ser-Thr/Tyr_kinase_cat_dom"/>
</dbReference>
<evidence type="ECO:0000313" key="25">
    <source>
        <dbReference type="Proteomes" id="UP001141552"/>
    </source>
</evidence>
<dbReference type="EMBL" id="JAKUCV010005550">
    <property type="protein sequence ID" value="KAJ4830715.1"/>
    <property type="molecule type" value="Genomic_DNA"/>
</dbReference>
<keyword evidence="18" id="KW-0675">Receptor</keyword>
<dbReference type="SUPFAM" id="SSF52058">
    <property type="entry name" value="L domain-like"/>
    <property type="match status" value="1"/>
</dbReference>
<comment type="catalytic activity">
    <reaction evidence="20">
        <text>L-threonyl-[protein] + ATP = O-phospho-L-threonyl-[protein] + ADP + H(+)</text>
        <dbReference type="Rhea" id="RHEA:46608"/>
        <dbReference type="Rhea" id="RHEA-COMP:11060"/>
        <dbReference type="Rhea" id="RHEA-COMP:11605"/>
        <dbReference type="ChEBI" id="CHEBI:15378"/>
        <dbReference type="ChEBI" id="CHEBI:30013"/>
        <dbReference type="ChEBI" id="CHEBI:30616"/>
        <dbReference type="ChEBI" id="CHEBI:61977"/>
        <dbReference type="ChEBI" id="CHEBI:456216"/>
        <dbReference type="EC" id="2.7.11.1"/>
    </reaction>
</comment>
<dbReference type="InterPro" id="IPR011009">
    <property type="entry name" value="Kinase-like_dom_sf"/>
</dbReference>
<dbReference type="GO" id="GO:0005886">
    <property type="term" value="C:plasma membrane"/>
    <property type="evidence" value="ECO:0007669"/>
    <property type="project" value="UniProtKB-SubCell"/>
</dbReference>
<dbReference type="OrthoDB" id="846989at2759"/>
<dbReference type="PROSITE" id="PS00107">
    <property type="entry name" value="PROTEIN_KINASE_ATP"/>
    <property type="match status" value="1"/>
</dbReference>
<comment type="similarity">
    <text evidence="3">Belongs to the protein kinase superfamily. Ser/Thr protein kinase family.</text>
</comment>
<keyword evidence="17" id="KW-0472">Membrane</keyword>
<evidence type="ECO:0000256" key="11">
    <source>
        <dbReference type="ARBA" id="ARBA00022729"/>
    </source>
</evidence>
<keyword evidence="12" id="KW-0677">Repeat</keyword>
<dbReference type="Gene3D" id="3.80.10.10">
    <property type="entry name" value="Ribonuclease Inhibitor"/>
    <property type="match status" value="4"/>
</dbReference>
<evidence type="ECO:0000256" key="8">
    <source>
        <dbReference type="ARBA" id="ARBA00022614"/>
    </source>
</evidence>
<evidence type="ECO:0000256" key="13">
    <source>
        <dbReference type="ARBA" id="ARBA00022741"/>
    </source>
</evidence>
<dbReference type="PROSITE" id="PS50011">
    <property type="entry name" value="PROTEIN_KINASE_DOM"/>
    <property type="match status" value="1"/>
</dbReference>
<evidence type="ECO:0000256" key="21">
    <source>
        <dbReference type="ARBA" id="ARBA00048679"/>
    </source>
</evidence>
<dbReference type="PROSITE" id="PS00108">
    <property type="entry name" value="PROTEIN_KINASE_ST"/>
    <property type="match status" value="1"/>
</dbReference>
<evidence type="ECO:0000256" key="18">
    <source>
        <dbReference type="ARBA" id="ARBA00023170"/>
    </source>
</evidence>
<protein>
    <recommendedName>
        <fullName evidence="4">non-specific serine/threonine protein kinase</fullName>
        <ecNumber evidence="4">2.7.11.1</ecNumber>
    </recommendedName>
</protein>